<keyword evidence="1" id="KW-0812">Transmembrane</keyword>
<comment type="caution">
    <text evidence="2">The sequence shown here is derived from an EMBL/GenBank/DDBJ whole genome shotgun (WGS) entry which is preliminary data.</text>
</comment>
<proteinExistence type="predicted"/>
<sequence length="65" mass="7542">MTKKQLSTFEREMQDSLFREQFETEYSGFLLSEIINVLMKNGIITLLSLNAVLAFLIRLTVTLKN</sequence>
<evidence type="ECO:0000313" key="3">
    <source>
        <dbReference type="Proteomes" id="UP000054729"/>
    </source>
</evidence>
<keyword evidence="3" id="KW-1185">Reference proteome</keyword>
<dbReference type="Proteomes" id="UP000054729">
    <property type="component" value="Unassembled WGS sequence"/>
</dbReference>
<dbReference type="OrthoDB" id="516884at2"/>
<dbReference type="STRING" id="66969.Lwal_2873"/>
<dbReference type="PATRIC" id="fig|66969.6.peg.3121"/>
<name>A0A0W1A121_9GAMM</name>
<accession>A0A0W1A121</accession>
<reference evidence="2 3" key="1">
    <citation type="submission" date="2015-11" db="EMBL/GenBank/DDBJ databases">
        <title>Genomic analysis of 38 Legionella species identifies large and diverse effector repertoires.</title>
        <authorList>
            <person name="Burstein D."/>
            <person name="Amaro F."/>
            <person name="Zusman T."/>
            <person name="Lifshitz Z."/>
            <person name="Cohen O."/>
            <person name="Gilbert J.A."/>
            <person name="Pupko T."/>
            <person name="Shuman H.A."/>
            <person name="Segal G."/>
        </authorList>
    </citation>
    <scope>NUCLEOTIDE SEQUENCE [LARGE SCALE GENOMIC DNA]</scope>
    <source>
        <strain evidence="2 3">ATCC 51914</strain>
    </source>
</reference>
<dbReference type="EMBL" id="LNZB01000060">
    <property type="protein sequence ID" value="KTD74832.1"/>
    <property type="molecule type" value="Genomic_DNA"/>
</dbReference>
<dbReference type="RefSeq" id="WP_058481490.1">
    <property type="nucleotide sequence ID" value="NZ_CAAAIQ010000010.1"/>
</dbReference>
<gene>
    <name evidence="2" type="ORF">Lwal_2873</name>
</gene>
<keyword evidence="1" id="KW-1133">Transmembrane helix</keyword>
<feature type="transmembrane region" description="Helical" evidence="1">
    <location>
        <begin position="42"/>
        <end position="61"/>
    </location>
</feature>
<evidence type="ECO:0000256" key="1">
    <source>
        <dbReference type="SAM" id="Phobius"/>
    </source>
</evidence>
<protein>
    <submittedName>
        <fullName evidence="2">Uncharacterized protein</fullName>
    </submittedName>
</protein>
<evidence type="ECO:0000313" key="2">
    <source>
        <dbReference type="EMBL" id="KTD74832.1"/>
    </source>
</evidence>
<dbReference type="AlphaFoldDB" id="A0A0W1A121"/>
<keyword evidence="1" id="KW-0472">Membrane</keyword>
<organism evidence="2 3">
    <name type="scientific">Legionella waltersii</name>
    <dbReference type="NCBI Taxonomy" id="66969"/>
    <lineage>
        <taxon>Bacteria</taxon>
        <taxon>Pseudomonadati</taxon>
        <taxon>Pseudomonadota</taxon>
        <taxon>Gammaproteobacteria</taxon>
        <taxon>Legionellales</taxon>
        <taxon>Legionellaceae</taxon>
        <taxon>Legionella</taxon>
    </lineage>
</organism>